<feature type="transmembrane region" description="Helical" evidence="5">
    <location>
        <begin position="7"/>
        <end position="28"/>
    </location>
</feature>
<keyword evidence="4 5" id="KW-0472">Membrane</keyword>
<dbReference type="PANTHER" id="PTHR10556">
    <property type="entry name" value="3-OXO-5-ALPHA-STEROID 4-DEHYDROGENASE"/>
    <property type="match status" value="1"/>
</dbReference>
<dbReference type="GO" id="GO:0016020">
    <property type="term" value="C:membrane"/>
    <property type="evidence" value="ECO:0007669"/>
    <property type="project" value="UniProtKB-SubCell"/>
</dbReference>
<evidence type="ECO:0000313" key="8">
    <source>
        <dbReference type="Proteomes" id="UP000242886"/>
    </source>
</evidence>
<sequence>MNFGADDAYYAALAGLLLLGVFTFYGTVKNLSPYGRLREGGRGATEATDATLPSPLAWLLFESPQLFAFAATFWLLADHHSATALLLFALWQSHYLYRGFIYPLRRNDKGKRFPLLNVIFGFLFNLMNGYANGYAVSHAEHLASNDWLTTPWFLIGLLVAGVGWWINFDADNRLIALRSDGSSGYKIPQGGGFRHVSAANYFGEILLWSGWALMSLTWAGLVFVLFTLANLVPRALASHRWYREKFPDYPPERRAIIPYLL</sequence>
<name>A0A7Z7HPZ0_9PROT</name>
<dbReference type="PANTHER" id="PTHR10556:SF43">
    <property type="entry name" value="STEROID 5-ALPHA-REDUCTASE DET2"/>
    <property type="match status" value="1"/>
</dbReference>
<dbReference type="GO" id="GO:0006629">
    <property type="term" value="P:lipid metabolic process"/>
    <property type="evidence" value="ECO:0007669"/>
    <property type="project" value="InterPro"/>
</dbReference>
<dbReference type="FunFam" id="1.20.120.1630:FF:000014">
    <property type="entry name" value="Steroid 5-alpha reductase, putative"/>
    <property type="match status" value="1"/>
</dbReference>
<evidence type="ECO:0000256" key="5">
    <source>
        <dbReference type="SAM" id="Phobius"/>
    </source>
</evidence>
<proteinExistence type="predicted"/>
<keyword evidence="3 5" id="KW-1133">Transmembrane helix</keyword>
<feature type="transmembrane region" description="Helical" evidence="5">
    <location>
        <begin position="151"/>
        <end position="168"/>
    </location>
</feature>
<dbReference type="PROSITE" id="PS50244">
    <property type="entry name" value="S5A_REDUCTASE"/>
    <property type="match status" value="1"/>
</dbReference>
<gene>
    <name evidence="7" type="primary">DET</name>
    <name evidence="7" type="ORF">SDENCHOL_10933</name>
</gene>
<comment type="subcellular location">
    <subcellularLocation>
        <location evidence="1">Membrane</location>
        <topology evidence="1">Multi-pass membrane protein</topology>
    </subcellularLocation>
</comment>
<feature type="transmembrane region" description="Helical" evidence="5">
    <location>
        <begin position="112"/>
        <end position="131"/>
    </location>
</feature>
<dbReference type="EMBL" id="LT837803">
    <property type="protein sequence ID" value="SMB23847.1"/>
    <property type="molecule type" value="Genomic_DNA"/>
</dbReference>
<feature type="transmembrane region" description="Helical" evidence="5">
    <location>
        <begin position="66"/>
        <end position="91"/>
    </location>
</feature>
<accession>A0A7Z7HPZ0</accession>
<organism evidence="7 8">
    <name type="scientific">Sterolibacterium denitrificans</name>
    <dbReference type="NCBI Taxonomy" id="157592"/>
    <lineage>
        <taxon>Bacteria</taxon>
        <taxon>Pseudomonadati</taxon>
        <taxon>Pseudomonadota</taxon>
        <taxon>Betaproteobacteria</taxon>
        <taxon>Nitrosomonadales</taxon>
        <taxon>Sterolibacteriaceae</taxon>
        <taxon>Sterolibacterium</taxon>
    </lineage>
</organism>
<dbReference type="Gene3D" id="1.20.120.1630">
    <property type="match status" value="1"/>
</dbReference>
<reference evidence="7" key="1">
    <citation type="submission" date="2017-03" db="EMBL/GenBank/DDBJ databases">
        <authorList>
            <consortium name="AG Boll"/>
        </authorList>
    </citation>
    <scope>NUCLEOTIDE SEQUENCE [LARGE SCALE GENOMIC DNA]</scope>
    <source>
        <strain evidence="7">Chol</strain>
    </source>
</reference>
<protein>
    <submittedName>
        <fullName evidence="7">Steroid 5-alpha-reductase DET2</fullName>
        <ecNumber evidence="7">1.3.1.22</ecNumber>
    </submittedName>
</protein>
<dbReference type="InterPro" id="IPR039357">
    <property type="entry name" value="SRD5A/TECR"/>
</dbReference>
<keyword evidence="7" id="KW-0560">Oxidoreductase</keyword>
<dbReference type="Pfam" id="PF02544">
    <property type="entry name" value="Steroid_dh"/>
    <property type="match status" value="1"/>
</dbReference>
<dbReference type="Proteomes" id="UP000242886">
    <property type="component" value="Chromosome SDENCHOL"/>
</dbReference>
<keyword evidence="2 5" id="KW-0812">Transmembrane</keyword>
<evidence type="ECO:0000256" key="4">
    <source>
        <dbReference type="ARBA" id="ARBA00023136"/>
    </source>
</evidence>
<evidence type="ECO:0000256" key="2">
    <source>
        <dbReference type="ARBA" id="ARBA00022692"/>
    </source>
</evidence>
<keyword evidence="8" id="KW-1185">Reference proteome</keyword>
<evidence type="ECO:0000259" key="6">
    <source>
        <dbReference type="Pfam" id="PF02544"/>
    </source>
</evidence>
<dbReference type="InterPro" id="IPR001104">
    <property type="entry name" value="3-oxo-5_a-steroid_4-DH_C"/>
</dbReference>
<dbReference type="RefSeq" id="WP_154716172.1">
    <property type="nucleotide sequence ID" value="NZ_LT837803.1"/>
</dbReference>
<dbReference type="GO" id="GO:0047751">
    <property type="term" value="F:3-oxo-5-alpha-steroid 4-dehydrogenase (NADP+) activity"/>
    <property type="evidence" value="ECO:0007669"/>
    <property type="project" value="UniProtKB-EC"/>
</dbReference>
<feature type="domain" description="3-oxo-5-alpha-steroid 4-dehydrogenase C-terminal" evidence="6">
    <location>
        <begin position="112"/>
        <end position="261"/>
    </location>
</feature>
<evidence type="ECO:0000256" key="1">
    <source>
        <dbReference type="ARBA" id="ARBA00004141"/>
    </source>
</evidence>
<dbReference type="AlphaFoldDB" id="A0A7Z7HPZ0"/>
<dbReference type="EC" id="1.3.1.22" evidence="7"/>
<evidence type="ECO:0000313" key="7">
    <source>
        <dbReference type="EMBL" id="SMB23847.1"/>
    </source>
</evidence>
<feature type="transmembrane region" description="Helical" evidence="5">
    <location>
        <begin position="205"/>
        <end position="232"/>
    </location>
</feature>
<evidence type="ECO:0000256" key="3">
    <source>
        <dbReference type="ARBA" id="ARBA00022989"/>
    </source>
</evidence>